<dbReference type="Proteomes" id="UP000241769">
    <property type="component" value="Unassembled WGS sequence"/>
</dbReference>
<evidence type="ECO:0000256" key="4">
    <source>
        <dbReference type="ARBA" id="ARBA00022692"/>
    </source>
</evidence>
<evidence type="ECO:0000256" key="5">
    <source>
        <dbReference type="ARBA" id="ARBA00022833"/>
    </source>
</evidence>
<keyword evidence="3" id="KW-1003">Cell membrane</keyword>
<dbReference type="PANTHER" id="PTHR11040:SF211">
    <property type="entry name" value="ZINC TRANSPORTER ZIP11"/>
    <property type="match status" value="1"/>
</dbReference>
<name>A0A2P6NY97_9EUKA</name>
<evidence type="ECO:0000256" key="1">
    <source>
        <dbReference type="ARBA" id="ARBA00004651"/>
    </source>
</evidence>
<evidence type="ECO:0000256" key="7">
    <source>
        <dbReference type="ARBA" id="ARBA00023136"/>
    </source>
</evidence>
<dbReference type="GO" id="GO:0005886">
    <property type="term" value="C:plasma membrane"/>
    <property type="evidence" value="ECO:0007669"/>
    <property type="project" value="UniProtKB-SubCell"/>
</dbReference>
<dbReference type="InParanoid" id="A0A2P6NY97"/>
<evidence type="ECO:0000313" key="12">
    <source>
        <dbReference type="EMBL" id="PRP88937.1"/>
    </source>
</evidence>
<keyword evidence="7 11" id="KW-0472">Membrane</keyword>
<dbReference type="AlphaFoldDB" id="A0A2P6NY97"/>
<evidence type="ECO:0000256" key="8">
    <source>
        <dbReference type="ARBA" id="ARBA00040593"/>
    </source>
</evidence>
<dbReference type="OrthoDB" id="262547at2759"/>
<evidence type="ECO:0000256" key="6">
    <source>
        <dbReference type="ARBA" id="ARBA00022989"/>
    </source>
</evidence>
<keyword evidence="5" id="KW-0862">Zinc</keyword>
<comment type="caution">
    <text evidence="12">The sequence shown here is derived from an EMBL/GenBank/DDBJ whole genome shotgun (WGS) entry which is preliminary data.</text>
</comment>
<reference evidence="12 13" key="1">
    <citation type="journal article" date="2018" name="Genome Biol. Evol.">
        <title>Multiple Roots of Fruiting Body Formation in Amoebozoa.</title>
        <authorList>
            <person name="Hillmann F."/>
            <person name="Forbes G."/>
            <person name="Novohradska S."/>
            <person name="Ferling I."/>
            <person name="Riege K."/>
            <person name="Groth M."/>
            <person name="Westermann M."/>
            <person name="Marz M."/>
            <person name="Spaller T."/>
            <person name="Winckler T."/>
            <person name="Schaap P."/>
            <person name="Glockner G."/>
        </authorList>
    </citation>
    <scope>NUCLEOTIDE SEQUENCE [LARGE SCALE GENOMIC DNA]</scope>
    <source>
        <strain evidence="12 13">Jena</strain>
    </source>
</reference>
<comment type="similarity">
    <text evidence="2">Belongs to the ZIP transporter (TC 2.A.5) family.</text>
</comment>
<dbReference type="PANTHER" id="PTHR11040">
    <property type="entry name" value="ZINC/IRON TRANSPORTER"/>
    <property type="match status" value="1"/>
</dbReference>
<keyword evidence="4 11" id="KW-0812">Transmembrane</keyword>
<evidence type="ECO:0000256" key="3">
    <source>
        <dbReference type="ARBA" id="ARBA00022475"/>
    </source>
</evidence>
<feature type="transmembrane region" description="Helical" evidence="11">
    <location>
        <begin position="281"/>
        <end position="298"/>
    </location>
</feature>
<evidence type="ECO:0000256" key="11">
    <source>
        <dbReference type="SAM" id="Phobius"/>
    </source>
</evidence>
<organism evidence="12 13">
    <name type="scientific">Planoprotostelium fungivorum</name>
    <dbReference type="NCBI Taxonomy" id="1890364"/>
    <lineage>
        <taxon>Eukaryota</taxon>
        <taxon>Amoebozoa</taxon>
        <taxon>Evosea</taxon>
        <taxon>Variosea</taxon>
        <taxon>Cavosteliida</taxon>
        <taxon>Cavosteliaceae</taxon>
        <taxon>Planoprotostelium</taxon>
    </lineage>
</organism>
<keyword evidence="6 11" id="KW-1133">Transmembrane helix</keyword>
<feature type="transmembrane region" description="Helical" evidence="11">
    <location>
        <begin position="252"/>
        <end position="269"/>
    </location>
</feature>
<evidence type="ECO:0000256" key="9">
    <source>
        <dbReference type="ARBA" id="ARBA00042540"/>
    </source>
</evidence>
<sequence>MDLPPIVQALIGTGFTYGMTVLGAGIVFITKSISKKAMDFFYGFTAGIMIATSCFGSGVHKFPGSQYQLASSLEQELMGTLILRELKTNKKKSKGTSDAELEEELEEREVVWGAEKARSCFDRITKLMWGNEQASTTKLRRAMLLVLAITLHNFPEGLAVGVAFGSIQYADDKEKAFHNALTLAFAVGVQNIPEGLSISMPLRREGEEGSEIPLTQVGMSQGRAFFHGQLSGLVEPLGGLIGALAVSYVRPLLPLSLSFAAGAMLFVVMEELIPESQRGHKNWATLGTLLGFLVMMILENTLG</sequence>
<dbReference type="InterPro" id="IPR003689">
    <property type="entry name" value="ZIP"/>
</dbReference>
<accession>A0A2P6NY97</accession>
<dbReference type="Pfam" id="PF02535">
    <property type="entry name" value="Zip"/>
    <property type="match status" value="1"/>
</dbReference>
<dbReference type="EMBL" id="MDYQ01000007">
    <property type="protein sequence ID" value="PRP88937.1"/>
    <property type="molecule type" value="Genomic_DNA"/>
</dbReference>
<feature type="transmembrane region" description="Helical" evidence="11">
    <location>
        <begin position="40"/>
        <end position="59"/>
    </location>
</feature>
<evidence type="ECO:0000256" key="2">
    <source>
        <dbReference type="ARBA" id="ARBA00006939"/>
    </source>
</evidence>
<gene>
    <name evidence="12" type="ORF">PROFUN_00405</name>
</gene>
<dbReference type="GO" id="GO:0005385">
    <property type="term" value="F:zinc ion transmembrane transporter activity"/>
    <property type="evidence" value="ECO:0007669"/>
    <property type="project" value="TreeGrafter"/>
</dbReference>
<evidence type="ECO:0000313" key="13">
    <source>
        <dbReference type="Proteomes" id="UP000241769"/>
    </source>
</evidence>
<protein>
    <recommendedName>
        <fullName evidence="8">Zinc transporter ZIP11</fullName>
    </recommendedName>
    <alternativeName>
        <fullName evidence="9">Solute carrier family 39 member 11</fullName>
    </alternativeName>
    <alternativeName>
        <fullName evidence="10">Zrt- and Irt-like protein 11</fullName>
    </alternativeName>
</protein>
<comment type="subcellular location">
    <subcellularLocation>
        <location evidence="1">Cell membrane</location>
        <topology evidence="1">Multi-pass membrane protein</topology>
    </subcellularLocation>
</comment>
<evidence type="ECO:0000256" key="10">
    <source>
        <dbReference type="ARBA" id="ARBA00042973"/>
    </source>
</evidence>
<proteinExistence type="inferred from homology"/>
<dbReference type="STRING" id="1890364.A0A2P6NY97"/>
<keyword evidence="13" id="KW-1185">Reference proteome</keyword>
<feature type="transmembrane region" description="Helical" evidence="11">
    <location>
        <begin position="6"/>
        <end position="28"/>
    </location>
</feature>